<dbReference type="Gene3D" id="1.10.560.10">
    <property type="entry name" value="GroEL-like equatorial domain"/>
    <property type="match status" value="1"/>
</dbReference>
<evidence type="ECO:0000313" key="7">
    <source>
        <dbReference type="Proteomes" id="UP000300879"/>
    </source>
</evidence>
<dbReference type="KEGG" id="palo:E6C60_1441"/>
<evidence type="ECO:0000256" key="5">
    <source>
        <dbReference type="ARBA" id="ARBA00023186"/>
    </source>
</evidence>
<dbReference type="Gene3D" id="3.50.7.10">
    <property type="entry name" value="GroEL"/>
    <property type="match status" value="1"/>
</dbReference>
<evidence type="ECO:0000313" key="6">
    <source>
        <dbReference type="EMBL" id="QCT02157.1"/>
    </source>
</evidence>
<dbReference type="InterPro" id="IPR027410">
    <property type="entry name" value="TCP-1-like_intermed_sf"/>
</dbReference>
<keyword evidence="4" id="KW-0067">ATP-binding</keyword>
<evidence type="ECO:0000256" key="1">
    <source>
        <dbReference type="ARBA" id="ARBA00006607"/>
    </source>
</evidence>
<dbReference type="AlphaFoldDB" id="A0A4P8XHW5"/>
<dbReference type="GO" id="GO:0005524">
    <property type="term" value="F:ATP binding"/>
    <property type="evidence" value="ECO:0007669"/>
    <property type="project" value="UniProtKB-KW"/>
</dbReference>
<dbReference type="InterPro" id="IPR002194">
    <property type="entry name" value="Chaperonin_TCP-1_CS"/>
</dbReference>
<dbReference type="Proteomes" id="UP000300879">
    <property type="component" value="Chromosome"/>
</dbReference>
<sequence length="520" mass="55920">MSQANQSPGDGDDRHSTLMNNSNAIRAVTSAVEGTLGPKGLDVMLVGPRGEVVITNDGVTILDKMDVSHPAARLLIQVARAQQEKIGDGTTTATVLAGALVQEGVARIIKGVPASKVVEGIRQGIEMALKLLSERIRSIEGLEDPLLARTVYVAGRERQDIVRLIMEAARKSGMERLRDPSYHLADDITALENAEHEVFEGMLLRQKPLMTRDHLSYKDAKVLVLMDALEPDQLDEEVMTTEAGFARYMDLKQVFASDLERLRDMSVKLIVLEKGIHPDAEQFCLDYGIMVVPRVSRADLKQVCSMTGAVPIRRAALHKEAQMLMPVLGSTPLVSYDESLARVRIHANAGQNGSKAVTVIVGASTSEVVGEAARIAGDAASALQAAVRGGVLPGGGTSELAVSYELERCRETQKGMEAFGIEAVSAALRKPMSQILLNAGYNPLEKMEEVRAAQINSGCDAMGMDCDTGAVIHYEELGILDPAPVKLHGLRAAGEVAAAVLRIHHVIKMRDAAGSDNEPY</sequence>
<dbReference type="GO" id="GO:0140662">
    <property type="term" value="F:ATP-dependent protein folding chaperone"/>
    <property type="evidence" value="ECO:0007669"/>
    <property type="project" value="InterPro"/>
</dbReference>
<dbReference type="CDD" id="cd00309">
    <property type="entry name" value="chaperonin_type_I_II"/>
    <property type="match status" value="1"/>
</dbReference>
<evidence type="ECO:0000256" key="2">
    <source>
        <dbReference type="ARBA" id="ARBA00008020"/>
    </source>
</evidence>
<organism evidence="6 7">
    <name type="scientific">Paenibacillus algicola</name>
    <dbReference type="NCBI Taxonomy" id="2565926"/>
    <lineage>
        <taxon>Bacteria</taxon>
        <taxon>Bacillati</taxon>
        <taxon>Bacillota</taxon>
        <taxon>Bacilli</taxon>
        <taxon>Bacillales</taxon>
        <taxon>Paenibacillaceae</taxon>
        <taxon>Paenibacillus</taxon>
    </lineage>
</organism>
<gene>
    <name evidence="6" type="ORF">E6C60_1441</name>
</gene>
<dbReference type="Gene3D" id="3.30.260.10">
    <property type="entry name" value="TCP-1-like chaperonin intermediate domain"/>
    <property type="match status" value="1"/>
</dbReference>
<dbReference type="InterPro" id="IPR002423">
    <property type="entry name" value="Cpn60/GroEL/TCP-1"/>
</dbReference>
<dbReference type="GO" id="GO:0016887">
    <property type="term" value="F:ATP hydrolysis activity"/>
    <property type="evidence" value="ECO:0007669"/>
    <property type="project" value="InterPro"/>
</dbReference>
<reference evidence="6 7" key="1">
    <citation type="submission" date="2019-05" db="EMBL/GenBank/DDBJ databases">
        <authorList>
            <person name="Chen C."/>
        </authorList>
    </citation>
    <scope>NUCLEOTIDE SEQUENCE [LARGE SCALE GENOMIC DNA]</scope>
    <source>
        <strain evidence="6 7">HB172198</strain>
    </source>
</reference>
<keyword evidence="7" id="KW-1185">Reference proteome</keyword>
<protein>
    <submittedName>
        <fullName evidence="6">Chaperonin Cpn60/TCP-1</fullName>
    </submittedName>
</protein>
<dbReference type="SUPFAM" id="SSF48592">
    <property type="entry name" value="GroEL equatorial domain-like"/>
    <property type="match status" value="1"/>
</dbReference>
<dbReference type="PRINTS" id="PR00304">
    <property type="entry name" value="TCOMPLEXTCP1"/>
</dbReference>
<keyword evidence="3" id="KW-0547">Nucleotide-binding</keyword>
<dbReference type="GO" id="GO:0051082">
    <property type="term" value="F:unfolded protein binding"/>
    <property type="evidence" value="ECO:0007669"/>
    <property type="project" value="InterPro"/>
</dbReference>
<evidence type="ECO:0000256" key="3">
    <source>
        <dbReference type="ARBA" id="ARBA00022741"/>
    </source>
</evidence>
<dbReference type="InterPro" id="IPR027409">
    <property type="entry name" value="GroEL-like_apical_dom_sf"/>
</dbReference>
<dbReference type="PROSITE" id="PS00751">
    <property type="entry name" value="TCP1_2"/>
    <property type="match status" value="1"/>
</dbReference>
<evidence type="ECO:0000256" key="4">
    <source>
        <dbReference type="ARBA" id="ARBA00022840"/>
    </source>
</evidence>
<comment type="similarity">
    <text evidence="1">Belongs to the chaperonin (HSP60) family.</text>
</comment>
<dbReference type="EMBL" id="CP040396">
    <property type="protein sequence ID" value="QCT02157.1"/>
    <property type="molecule type" value="Genomic_DNA"/>
</dbReference>
<dbReference type="PANTHER" id="PTHR11353">
    <property type="entry name" value="CHAPERONIN"/>
    <property type="match status" value="1"/>
</dbReference>
<dbReference type="InterPro" id="IPR017998">
    <property type="entry name" value="Chaperone_TCP-1"/>
</dbReference>
<dbReference type="SUPFAM" id="SSF52029">
    <property type="entry name" value="GroEL apical domain-like"/>
    <property type="match status" value="1"/>
</dbReference>
<proteinExistence type="inferred from homology"/>
<dbReference type="InterPro" id="IPR027413">
    <property type="entry name" value="GROEL-like_equatorial_sf"/>
</dbReference>
<name>A0A4P8XHW5_9BACL</name>
<comment type="similarity">
    <text evidence="2">Belongs to the TCP-1 chaperonin family.</text>
</comment>
<accession>A0A4P8XHW5</accession>
<keyword evidence="5" id="KW-0143">Chaperone</keyword>
<dbReference type="Pfam" id="PF00118">
    <property type="entry name" value="Cpn60_TCP1"/>
    <property type="match status" value="1"/>
</dbReference>